<gene>
    <name evidence="2" type="ORF">G3M58_62565</name>
</gene>
<feature type="signal peptide" evidence="1">
    <location>
        <begin position="1"/>
        <end position="41"/>
    </location>
</feature>
<evidence type="ECO:0000313" key="2">
    <source>
        <dbReference type="EMBL" id="NEE17041.1"/>
    </source>
</evidence>
<keyword evidence="1" id="KW-0732">Signal</keyword>
<feature type="non-terminal residue" evidence="2">
    <location>
        <position position="88"/>
    </location>
</feature>
<dbReference type="GO" id="GO:0016787">
    <property type="term" value="F:hydrolase activity"/>
    <property type="evidence" value="ECO:0007669"/>
    <property type="project" value="UniProtKB-KW"/>
</dbReference>
<name>A0A6G3XH23_9ACTN</name>
<feature type="chain" id="PRO_5039224531" evidence="1">
    <location>
        <begin position="42"/>
        <end position="88"/>
    </location>
</feature>
<protein>
    <submittedName>
        <fullName evidence="2">Glycoside hydrolase</fullName>
    </submittedName>
</protein>
<proteinExistence type="predicted"/>
<dbReference type="EMBL" id="JAAGMN010006512">
    <property type="protein sequence ID" value="NEE17041.1"/>
    <property type="molecule type" value="Genomic_DNA"/>
</dbReference>
<comment type="caution">
    <text evidence="2">The sequence shown here is derived from an EMBL/GenBank/DDBJ whole genome shotgun (WGS) entry which is preliminary data.</text>
</comment>
<organism evidence="2">
    <name type="scientific">Streptomyces sp. SID7499</name>
    <dbReference type="NCBI Taxonomy" id="2706086"/>
    <lineage>
        <taxon>Bacteria</taxon>
        <taxon>Bacillati</taxon>
        <taxon>Actinomycetota</taxon>
        <taxon>Actinomycetes</taxon>
        <taxon>Kitasatosporales</taxon>
        <taxon>Streptomycetaceae</taxon>
        <taxon>Streptomyces</taxon>
    </lineage>
</organism>
<reference evidence="2" key="1">
    <citation type="submission" date="2020-01" db="EMBL/GenBank/DDBJ databases">
        <title>Insect and environment-associated Actinomycetes.</title>
        <authorList>
            <person name="Currrie C."/>
            <person name="Chevrette M."/>
            <person name="Carlson C."/>
            <person name="Stubbendieck R."/>
            <person name="Wendt-Pienkowski E."/>
        </authorList>
    </citation>
    <scope>NUCLEOTIDE SEQUENCE</scope>
    <source>
        <strain evidence="2">SID7499</strain>
    </source>
</reference>
<sequence>MPVLASHRKPRAKVRTTTPAVGLTTAALASVTLLSTQSATAAPAEPKPAVEEVQKKVDSLYRQAGAATQEYNRAKAASAAQQTKVDTL</sequence>
<keyword evidence="2" id="KW-0378">Hydrolase</keyword>
<accession>A0A6G3XH23</accession>
<evidence type="ECO:0000256" key="1">
    <source>
        <dbReference type="SAM" id="SignalP"/>
    </source>
</evidence>
<dbReference type="AlphaFoldDB" id="A0A6G3XH23"/>